<dbReference type="Gene3D" id="3.40.190.290">
    <property type="match status" value="1"/>
</dbReference>
<dbReference type="GO" id="GO:0006351">
    <property type="term" value="P:DNA-templated transcription"/>
    <property type="evidence" value="ECO:0007669"/>
    <property type="project" value="TreeGrafter"/>
</dbReference>
<protein>
    <submittedName>
        <fullName evidence="7">LysR family transcriptional regulator</fullName>
    </submittedName>
</protein>
<dbReference type="InterPro" id="IPR000847">
    <property type="entry name" value="LysR_HTH_N"/>
</dbReference>
<sequence>MLDWNSYHLLLLISRKGTLTAAAAESDVNETTIARRLAAAEAVVGMPIFKRAGGKLVPTATGTSLLSAAQAMEKALTQLPLPNSGVQTLRVSALPMVIDQLIAPRIGEFSRRHPHIVLEVVASTATHSLARRDAEIALRLNRPSEGMLIIRKARDIRFRPVAARSAVPVGKHALPYFAYEREYDDLPEIAAMKSRHGSEPSARFSSLSAILAAVKAGAGAAMLPDLLFEDEPDLEVLDHDVVVSRPLWIVFHENVRQKETVRLAADWFAEVLSDTQKRQDRQKPGRSQSPNPARELANQ</sequence>
<dbReference type="RefSeq" id="WP_213217830.1">
    <property type="nucleotide sequence ID" value="NZ_QTKU01000005.1"/>
</dbReference>
<gene>
    <name evidence="7" type="ORF">DYI23_20010</name>
</gene>
<dbReference type="InterPro" id="IPR036388">
    <property type="entry name" value="WH-like_DNA-bd_sf"/>
</dbReference>
<dbReference type="PANTHER" id="PTHR30537">
    <property type="entry name" value="HTH-TYPE TRANSCRIPTIONAL REGULATOR"/>
    <property type="match status" value="1"/>
</dbReference>
<keyword evidence="4" id="KW-0804">Transcription</keyword>
<dbReference type="InterPro" id="IPR036390">
    <property type="entry name" value="WH_DNA-bd_sf"/>
</dbReference>
<dbReference type="PANTHER" id="PTHR30537:SF3">
    <property type="entry name" value="TRANSCRIPTIONAL REGULATORY PROTEIN"/>
    <property type="match status" value="1"/>
</dbReference>
<feature type="domain" description="HTH lysR-type" evidence="6">
    <location>
        <begin position="2"/>
        <end position="59"/>
    </location>
</feature>
<dbReference type="Pfam" id="PF03466">
    <property type="entry name" value="LysR_substrate"/>
    <property type="match status" value="1"/>
</dbReference>
<evidence type="ECO:0000256" key="2">
    <source>
        <dbReference type="ARBA" id="ARBA00023015"/>
    </source>
</evidence>
<keyword evidence="2" id="KW-0805">Transcription regulation</keyword>
<dbReference type="SUPFAM" id="SSF53850">
    <property type="entry name" value="Periplasmic binding protein-like II"/>
    <property type="match status" value="1"/>
</dbReference>
<keyword evidence="3" id="KW-0238">DNA-binding</keyword>
<name>A0A944GV95_9HYPH</name>
<proteinExistence type="inferred from homology"/>
<comment type="caution">
    <text evidence="7">The sequence shown here is derived from an EMBL/GenBank/DDBJ whole genome shotgun (WGS) entry which is preliminary data.</text>
</comment>
<dbReference type="Gene3D" id="1.10.10.10">
    <property type="entry name" value="Winged helix-like DNA-binding domain superfamily/Winged helix DNA-binding domain"/>
    <property type="match status" value="1"/>
</dbReference>
<dbReference type="Pfam" id="PF00126">
    <property type="entry name" value="HTH_1"/>
    <property type="match status" value="1"/>
</dbReference>
<dbReference type="SUPFAM" id="SSF46785">
    <property type="entry name" value="Winged helix' DNA-binding domain"/>
    <property type="match status" value="1"/>
</dbReference>
<reference evidence="7" key="1">
    <citation type="submission" date="2018-08" db="EMBL/GenBank/DDBJ databases">
        <authorList>
            <person name="Jin W."/>
            <person name="Wang H."/>
            <person name="Yang Y."/>
            <person name="Li M."/>
            <person name="Liu J."/>
        </authorList>
    </citation>
    <scope>NUCLEOTIDE SEQUENCE</scope>
    <source>
        <strain evidence="7">AESS21</strain>
    </source>
</reference>
<comment type="similarity">
    <text evidence="1">Belongs to the LysR transcriptional regulatory family.</text>
</comment>
<dbReference type="InterPro" id="IPR058163">
    <property type="entry name" value="LysR-type_TF_proteobact-type"/>
</dbReference>
<dbReference type="EMBL" id="QTKU01000005">
    <property type="protein sequence ID" value="MBS8262521.1"/>
    <property type="molecule type" value="Genomic_DNA"/>
</dbReference>
<evidence type="ECO:0000256" key="5">
    <source>
        <dbReference type="SAM" id="MobiDB-lite"/>
    </source>
</evidence>
<dbReference type="GO" id="GO:0043565">
    <property type="term" value="F:sequence-specific DNA binding"/>
    <property type="evidence" value="ECO:0007669"/>
    <property type="project" value="TreeGrafter"/>
</dbReference>
<dbReference type="GO" id="GO:0003700">
    <property type="term" value="F:DNA-binding transcription factor activity"/>
    <property type="evidence" value="ECO:0007669"/>
    <property type="project" value="InterPro"/>
</dbReference>
<dbReference type="AlphaFoldDB" id="A0A944GV95"/>
<evidence type="ECO:0000256" key="1">
    <source>
        <dbReference type="ARBA" id="ARBA00009437"/>
    </source>
</evidence>
<feature type="compositionally biased region" description="Polar residues" evidence="5">
    <location>
        <begin position="285"/>
        <end position="299"/>
    </location>
</feature>
<evidence type="ECO:0000259" key="6">
    <source>
        <dbReference type="PROSITE" id="PS50931"/>
    </source>
</evidence>
<dbReference type="PROSITE" id="PS50931">
    <property type="entry name" value="HTH_LYSR"/>
    <property type="match status" value="1"/>
</dbReference>
<evidence type="ECO:0000313" key="8">
    <source>
        <dbReference type="Proteomes" id="UP000705379"/>
    </source>
</evidence>
<evidence type="ECO:0000256" key="4">
    <source>
        <dbReference type="ARBA" id="ARBA00023163"/>
    </source>
</evidence>
<organism evidence="7 8">
    <name type="scientific">Roseibium polysiphoniae</name>
    <dbReference type="NCBI Taxonomy" id="2571221"/>
    <lineage>
        <taxon>Bacteria</taxon>
        <taxon>Pseudomonadati</taxon>
        <taxon>Pseudomonadota</taxon>
        <taxon>Alphaproteobacteria</taxon>
        <taxon>Hyphomicrobiales</taxon>
        <taxon>Stappiaceae</taxon>
        <taxon>Roseibium</taxon>
    </lineage>
</organism>
<feature type="region of interest" description="Disordered" evidence="5">
    <location>
        <begin position="274"/>
        <end position="299"/>
    </location>
</feature>
<evidence type="ECO:0000313" key="7">
    <source>
        <dbReference type="EMBL" id="MBS8262521.1"/>
    </source>
</evidence>
<reference evidence="7" key="2">
    <citation type="journal article" date="2021" name="Microorganisms">
        <title>Bacterial Dimethylsulfoniopropionate Biosynthesis in the East China Sea.</title>
        <authorList>
            <person name="Liu J."/>
            <person name="Zhang Y."/>
            <person name="Liu J."/>
            <person name="Zhong H."/>
            <person name="Williams B.T."/>
            <person name="Zheng Y."/>
            <person name="Curson A.R.J."/>
            <person name="Sun C."/>
            <person name="Sun H."/>
            <person name="Song D."/>
            <person name="Wagner Mackenzie B."/>
            <person name="Bermejo Martinez A."/>
            <person name="Todd J.D."/>
            <person name="Zhang X.H."/>
        </authorList>
    </citation>
    <scope>NUCLEOTIDE SEQUENCE</scope>
    <source>
        <strain evidence="7">AESS21</strain>
    </source>
</reference>
<accession>A0A944GV95</accession>
<dbReference type="InterPro" id="IPR005119">
    <property type="entry name" value="LysR_subst-bd"/>
</dbReference>
<evidence type="ECO:0000256" key="3">
    <source>
        <dbReference type="ARBA" id="ARBA00023125"/>
    </source>
</evidence>
<dbReference type="Proteomes" id="UP000705379">
    <property type="component" value="Unassembled WGS sequence"/>
</dbReference>